<dbReference type="OrthoDB" id="1121653at2"/>
<keyword evidence="3" id="KW-1185">Reference proteome</keyword>
<keyword evidence="1" id="KW-0732">Signal</keyword>
<evidence type="ECO:0000256" key="1">
    <source>
        <dbReference type="SAM" id="SignalP"/>
    </source>
</evidence>
<protein>
    <recommendedName>
        <fullName evidence="4">DUF2490 domain-containing protein</fullName>
    </recommendedName>
</protein>
<dbReference type="Pfam" id="PF10677">
    <property type="entry name" value="DUF2490"/>
    <property type="match status" value="1"/>
</dbReference>
<proteinExistence type="predicted"/>
<feature type="signal peptide" evidence="1">
    <location>
        <begin position="1"/>
        <end position="19"/>
    </location>
</feature>
<gene>
    <name evidence="2" type="ORF">SAMN04488104_101533</name>
</gene>
<dbReference type="Proteomes" id="UP000199060">
    <property type="component" value="Unassembled WGS sequence"/>
</dbReference>
<dbReference type="InterPro" id="IPR019619">
    <property type="entry name" value="DUF2490"/>
</dbReference>
<evidence type="ECO:0000313" key="3">
    <source>
        <dbReference type="Proteomes" id="UP000199060"/>
    </source>
</evidence>
<evidence type="ECO:0000313" key="2">
    <source>
        <dbReference type="EMBL" id="SDD11077.1"/>
    </source>
</evidence>
<sequence>MKRRIISFLLFLFCFEGFAQDKNTFFTGFFPEVSFTKSLPNSNKLNFKVENQHVIFDNRLTERPQFDHYRTDFMLFHDWKLNATQSMALGVFHRIQDGANGNRLVQQFAFLNRLRGLRIAHRMRTDQTFTRGESVEVRFRYRLASEFPLNGSTLDPGEGYLLISNEPIFSLQGGEFNLENRLVLSYGKLYAKNQKLEYAIDYRTDGFFNNNFRTRLWPKISYFYNF</sequence>
<dbReference type="EMBL" id="FNAC01000015">
    <property type="protein sequence ID" value="SDD11077.1"/>
    <property type="molecule type" value="Genomic_DNA"/>
</dbReference>
<dbReference type="STRING" id="686796.SAMN04488104_101533"/>
<reference evidence="3" key="1">
    <citation type="submission" date="2016-10" db="EMBL/GenBank/DDBJ databases">
        <authorList>
            <person name="Varghese N."/>
            <person name="Submissions S."/>
        </authorList>
    </citation>
    <scope>NUCLEOTIDE SEQUENCE [LARGE SCALE GENOMIC DNA]</scope>
    <source>
        <strain evidence="3">DSM 23095</strain>
    </source>
</reference>
<evidence type="ECO:0008006" key="4">
    <source>
        <dbReference type="Google" id="ProtNLM"/>
    </source>
</evidence>
<dbReference type="RefSeq" id="WP_087939089.1">
    <property type="nucleotide sequence ID" value="NZ_FNAC01000015.1"/>
</dbReference>
<organism evidence="2 3">
    <name type="scientific">Algoriphagus faecimaris</name>
    <dbReference type="NCBI Taxonomy" id="686796"/>
    <lineage>
        <taxon>Bacteria</taxon>
        <taxon>Pseudomonadati</taxon>
        <taxon>Bacteroidota</taxon>
        <taxon>Cytophagia</taxon>
        <taxon>Cytophagales</taxon>
        <taxon>Cyclobacteriaceae</taxon>
        <taxon>Algoriphagus</taxon>
    </lineage>
</organism>
<feature type="chain" id="PRO_5011746633" description="DUF2490 domain-containing protein" evidence="1">
    <location>
        <begin position="20"/>
        <end position="226"/>
    </location>
</feature>
<dbReference type="AlphaFoldDB" id="A0A1G6S4L1"/>
<accession>A0A1G6S4L1</accession>
<name>A0A1G6S4L1_9BACT</name>